<protein>
    <submittedName>
        <fullName evidence="1">Uncharacterized protein</fullName>
    </submittedName>
</protein>
<organism evidence="1 2">
    <name type="scientific">Eleusine coracana subsp. coracana</name>
    <dbReference type="NCBI Taxonomy" id="191504"/>
    <lineage>
        <taxon>Eukaryota</taxon>
        <taxon>Viridiplantae</taxon>
        <taxon>Streptophyta</taxon>
        <taxon>Embryophyta</taxon>
        <taxon>Tracheophyta</taxon>
        <taxon>Spermatophyta</taxon>
        <taxon>Magnoliopsida</taxon>
        <taxon>Liliopsida</taxon>
        <taxon>Poales</taxon>
        <taxon>Poaceae</taxon>
        <taxon>PACMAD clade</taxon>
        <taxon>Chloridoideae</taxon>
        <taxon>Cynodonteae</taxon>
        <taxon>Eleusininae</taxon>
        <taxon>Eleusine</taxon>
    </lineage>
</organism>
<reference evidence="1" key="2">
    <citation type="submission" date="2021-12" db="EMBL/GenBank/DDBJ databases">
        <title>Resequencing data analysis of finger millet.</title>
        <authorList>
            <person name="Hatakeyama M."/>
            <person name="Aluri S."/>
            <person name="Balachadran M.T."/>
            <person name="Sivarajan S.R."/>
            <person name="Poveda L."/>
            <person name="Shimizu-Inatsugi R."/>
            <person name="Schlapbach R."/>
            <person name="Sreeman S.M."/>
            <person name="Shimizu K.K."/>
        </authorList>
    </citation>
    <scope>NUCLEOTIDE SEQUENCE</scope>
</reference>
<dbReference type="Proteomes" id="UP001054889">
    <property type="component" value="Unassembled WGS sequence"/>
</dbReference>
<evidence type="ECO:0000313" key="2">
    <source>
        <dbReference type="Proteomes" id="UP001054889"/>
    </source>
</evidence>
<name>A0AAV5DY72_ELECO</name>
<gene>
    <name evidence="1" type="primary">gb02115</name>
    <name evidence="1" type="ORF">PR202_gb02115</name>
</gene>
<keyword evidence="2" id="KW-1185">Reference proteome</keyword>
<reference evidence="1" key="1">
    <citation type="journal article" date="2018" name="DNA Res.">
        <title>Multiple hybrid de novo genome assembly of finger millet, an orphan allotetraploid crop.</title>
        <authorList>
            <person name="Hatakeyama M."/>
            <person name="Aluri S."/>
            <person name="Balachadran M.T."/>
            <person name="Sivarajan S.R."/>
            <person name="Patrignani A."/>
            <person name="Gruter S."/>
            <person name="Poveda L."/>
            <person name="Shimizu-Inatsugi R."/>
            <person name="Baeten J."/>
            <person name="Francoijs K.J."/>
            <person name="Nataraja K.N."/>
            <person name="Reddy Y.A.N."/>
            <person name="Phadnis S."/>
            <person name="Ravikumar R.L."/>
            <person name="Schlapbach R."/>
            <person name="Sreeman S.M."/>
            <person name="Shimizu K.K."/>
        </authorList>
    </citation>
    <scope>NUCLEOTIDE SEQUENCE</scope>
</reference>
<accession>A0AAV5DY72</accession>
<dbReference type="EMBL" id="BQKI01000071">
    <property type="protein sequence ID" value="GJN15221.1"/>
    <property type="molecule type" value="Genomic_DNA"/>
</dbReference>
<dbReference type="AlphaFoldDB" id="A0AAV5DY72"/>
<proteinExistence type="predicted"/>
<sequence length="68" mass="7313">MTSVTAKLSRAADAASSDMQALVMEMRKASGTMKSLAVDYEKDGKAEEACEFQAFLDLIPMSPRLGNP</sequence>
<evidence type="ECO:0000313" key="1">
    <source>
        <dbReference type="EMBL" id="GJN15221.1"/>
    </source>
</evidence>
<comment type="caution">
    <text evidence="1">The sequence shown here is derived from an EMBL/GenBank/DDBJ whole genome shotgun (WGS) entry which is preliminary data.</text>
</comment>